<evidence type="ECO:0000256" key="2">
    <source>
        <dbReference type="SAM" id="SignalP"/>
    </source>
</evidence>
<feature type="chain" id="PRO_5021443933" evidence="2">
    <location>
        <begin position="32"/>
        <end position="965"/>
    </location>
</feature>
<reference evidence="6 7" key="1">
    <citation type="submission" date="2019-06" db="EMBL/GenBank/DDBJ databases">
        <authorList>
            <person name="Li M."/>
        </authorList>
    </citation>
    <scope>NUCLEOTIDE SEQUENCE [LARGE SCALE GENOMIC DNA]</scope>
    <source>
        <strain evidence="6 7">BGMRC2036</strain>
    </source>
</reference>
<feature type="domain" description="EAL" evidence="4">
    <location>
        <begin position="706"/>
        <end position="959"/>
    </location>
</feature>
<dbReference type="InterPro" id="IPR011622">
    <property type="entry name" value="7TMR_DISM_rcpt_extracell_dom2"/>
</dbReference>
<dbReference type="OrthoDB" id="9814202at2"/>
<dbReference type="SMART" id="SM00086">
    <property type="entry name" value="PAC"/>
    <property type="match status" value="1"/>
</dbReference>
<name>A0A506UD30_9HYPH</name>
<feature type="transmembrane region" description="Helical" evidence="1">
    <location>
        <begin position="375"/>
        <end position="396"/>
    </location>
</feature>
<keyword evidence="1" id="KW-0812">Transmembrane</keyword>
<dbReference type="Pfam" id="PF08447">
    <property type="entry name" value="PAS_3"/>
    <property type="match status" value="1"/>
</dbReference>
<evidence type="ECO:0000259" key="4">
    <source>
        <dbReference type="PROSITE" id="PS50883"/>
    </source>
</evidence>
<dbReference type="NCBIfam" id="TIGR00254">
    <property type="entry name" value="GGDEF"/>
    <property type="match status" value="1"/>
</dbReference>
<evidence type="ECO:0000259" key="3">
    <source>
        <dbReference type="PROSITE" id="PS50113"/>
    </source>
</evidence>
<feature type="transmembrane region" description="Helical" evidence="1">
    <location>
        <begin position="282"/>
        <end position="302"/>
    </location>
</feature>
<dbReference type="PANTHER" id="PTHR44757:SF2">
    <property type="entry name" value="BIOFILM ARCHITECTURE MAINTENANCE PROTEIN MBAA"/>
    <property type="match status" value="1"/>
</dbReference>
<dbReference type="Gene3D" id="3.30.450.20">
    <property type="entry name" value="PAS domain"/>
    <property type="match status" value="1"/>
</dbReference>
<dbReference type="Proteomes" id="UP000318801">
    <property type="component" value="Unassembled WGS sequence"/>
</dbReference>
<dbReference type="PROSITE" id="PS50883">
    <property type="entry name" value="EAL"/>
    <property type="match status" value="1"/>
</dbReference>
<dbReference type="Gene3D" id="3.20.20.450">
    <property type="entry name" value="EAL domain"/>
    <property type="match status" value="1"/>
</dbReference>
<keyword evidence="1" id="KW-0472">Membrane</keyword>
<feature type="transmembrane region" description="Helical" evidence="1">
    <location>
        <begin position="190"/>
        <end position="212"/>
    </location>
</feature>
<dbReference type="SUPFAM" id="SSF141868">
    <property type="entry name" value="EAL domain-like"/>
    <property type="match status" value="1"/>
</dbReference>
<dbReference type="Pfam" id="PF07695">
    <property type="entry name" value="7TMR-DISM_7TM"/>
    <property type="match status" value="1"/>
</dbReference>
<dbReference type="SMART" id="SM00267">
    <property type="entry name" value="GGDEF"/>
    <property type="match status" value="1"/>
</dbReference>
<comment type="caution">
    <text evidence="6">The sequence shown here is derived from an EMBL/GenBank/DDBJ whole genome shotgun (WGS) entry which is preliminary data.</text>
</comment>
<dbReference type="Pfam" id="PF00990">
    <property type="entry name" value="GGDEF"/>
    <property type="match status" value="1"/>
</dbReference>
<keyword evidence="1" id="KW-1133">Transmembrane helix</keyword>
<feature type="transmembrane region" description="Helical" evidence="1">
    <location>
        <begin position="224"/>
        <end position="243"/>
    </location>
</feature>
<dbReference type="InterPro" id="IPR000014">
    <property type="entry name" value="PAS"/>
</dbReference>
<protein>
    <submittedName>
        <fullName evidence="6">EAL domain-containing protein</fullName>
    </submittedName>
</protein>
<dbReference type="Pfam" id="PF07696">
    <property type="entry name" value="7TMR-DISMED2"/>
    <property type="match status" value="1"/>
</dbReference>
<dbReference type="Pfam" id="PF00563">
    <property type="entry name" value="EAL"/>
    <property type="match status" value="1"/>
</dbReference>
<dbReference type="InterPro" id="IPR043128">
    <property type="entry name" value="Rev_trsase/Diguanyl_cyclase"/>
</dbReference>
<dbReference type="InterPro" id="IPR029787">
    <property type="entry name" value="Nucleotide_cyclase"/>
</dbReference>
<evidence type="ECO:0000313" key="7">
    <source>
        <dbReference type="Proteomes" id="UP000318801"/>
    </source>
</evidence>
<dbReference type="SUPFAM" id="SSF55785">
    <property type="entry name" value="PYP-like sensor domain (PAS domain)"/>
    <property type="match status" value="1"/>
</dbReference>
<feature type="transmembrane region" description="Helical" evidence="1">
    <location>
        <begin position="255"/>
        <end position="275"/>
    </location>
</feature>
<keyword evidence="2" id="KW-0732">Signal</keyword>
<dbReference type="InterPro" id="IPR000700">
    <property type="entry name" value="PAS-assoc_C"/>
</dbReference>
<evidence type="ECO:0000256" key="1">
    <source>
        <dbReference type="SAM" id="Phobius"/>
    </source>
</evidence>
<dbReference type="SMART" id="SM00052">
    <property type="entry name" value="EAL"/>
    <property type="match status" value="1"/>
</dbReference>
<feature type="signal peptide" evidence="2">
    <location>
        <begin position="1"/>
        <end position="31"/>
    </location>
</feature>
<feature type="domain" description="GGDEF" evidence="5">
    <location>
        <begin position="564"/>
        <end position="697"/>
    </location>
</feature>
<dbReference type="PROSITE" id="PS50113">
    <property type="entry name" value="PAC"/>
    <property type="match status" value="1"/>
</dbReference>
<dbReference type="CDD" id="cd01948">
    <property type="entry name" value="EAL"/>
    <property type="match status" value="1"/>
</dbReference>
<feature type="transmembrane region" description="Helical" evidence="1">
    <location>
        <begin position="337"/>
        <end position="355"/>
    </location>
</feature>
<dbReference type="InterPro" id="IPR011623">
    <property type="entry name" value="7TMR_DISM_rcpt_extracell_dom1"/>
</dbReference>
<dbReference type="NCBIfam" id="TIGR00229">
    <property type="entry name" value="sensory_box"/>
    <property type="match status" value="1"/>
</dbReference>
<evidence type="ECO:0000313" key="6">
    <source>
        <dbReference type="EMBL" id="TPW31508.1"/>
    </source>
</evidence>
<dbReference type="InterPro" id="IPR035919">
    <property type="entry name" value="EAL_sf"/>
</dbReference>
<dbReference type="PANTHER" id="PTHR44757">
    <property type="entry name" value="DIGUANYLATE CYCLASE DGCP"/>
    <property type="match status" value="1"/>
</dbReference>
<dbReference type="Gene3D" id="3.30.70.270">
    <property type="match status" value="1"/>
</dbReference>
<dbReference type="InterPro" id="IPR001633">
    <property type="entry name" value="EAL_dom"/>
</dbReference>
<sequence length="965" mass="106694">MTPRPTLRSRLLVLVTLLFAVIFLQGTAALAAEPVEVSRGDVAIDLTNNVDIYDNQGETFQVSTAPDPNGIRRRIEVRATNGNHLGDWAVFSLANVSDEQIDRVIVAPHFRLPGSRLFWPDLGSERVVAITPSEGFTLERQDSDDADVFRITLNPGSVVTFVAELASPTLPQLYLWQPDEYKDTENAFTLYHGIVLGIAGLLAVFLTILFVVKGTSMLPATAMLAWSVLLYVAIDFSFLEKLIPLTPTDERIWRASADVAVAFSLVVFLFTYLNLSRWHVHLGYATAAWGLAVMALFGVAIFDPSVATGIARISFATTVALGTMLIIYLSARRYDRAILLMPAWALIIAWLFAGWLTVTGRIDNDIVQPALDGGLVLIVLLLGFTVMQHAFAGGAYQSGLFSDLERQALALIGADGTVWDWDVARDRIVTEPDFSTKLGLTAGMLSGPARSWLPLLHPDDRDMFRSTLDMLLEWRRGRLKLEFRIRADDGHYHWLLIRARPVLSANGEVVRCVGTLTDLTEFKASSQRLLQDAVQDNLTGLVNRPVFLDRLKSVMTISDSVSSLQPTVIVADIDRYSDINDTLGIAAGDNILIALTRRMQRLMKPEDTLARLSGNSFAIILLSENDPVRIAEFTDGLTAAIAMPVYFGERDIQLTASIGIASWHDEHEDAESFLEDARLAMYRAKRAGGNRVETFKPSFRMFGAERLQIKTDLGHAIERSEMNVLYRPIVRLDSFAVAGFECQLRWQHPRRGEIAAGEVETMAAEAGLMPDLILFTLKQALADLAAIQGAIPGARAFVSIDLATKDMLRTSTLNEIESMVRRSGLSPRQLMLTMPENIILEAPEQARRSLEQLRAIGIGLGLDRFGNGYGSLSFLNGFPFDFVRVDHGLFDRETEDSYELTRAFVELAEKMGIRVSILDVKTETQARGLSDAGCAFAQGPLYGPAVRASQALRLLRDRDSYHAAE</sequence>
<dbReference type="CDD" id="cd01949">
    <property type="entry name" value="GGDEF"/>
    <property type="match status" value="1"/>
</dbReference>
<evidence type="ECO:0000259" key="5">
    <source>
        <dbReference type="PROSITE" id="PS50887"/>
    </source>
</evidence>
<gene>
    <name evidence="6" type="ORF">FJU08_07050</name>
</gene>
<keyword evidence="7" id="KW-1185">Reference proteome</keyword>
<dbReference type="InterPro" id="IPR052155">
    <property type="entry name" value="Biofilm_reg_signaling"/>
</dbReference>
<dbReference type="InterPro" id="IPR013655">
    <property type="entry name" value="PAS_fold_3"/>
</dbReference>
<dbReference type="SUPFAM" id="SSF55073">
    <property type="entry name" value="Nucleotide cyclase"/>
    <property type="match status" value="1"/>
</dbReference>
<dbReference type="PROSITE" id="PS50887">
    <property type="entry name" value="GGDEF"/>
    <property type="match status" value="1"/>
</dbReference>
<feature type="transmembrane region" description="Helical" evidence="1">
    <location>
        <begin position="308"/>
        <end position="330"/>
    </location>
</feature>
<dbReference type="InterPro" id="IPR000160">
    <property type="entry name" value="GGDEF_dom"/>
</dbReference>
<dbReference type="AlphaFoldDB" id="A0A506UD30"/>
<dbReference type="InterPro" id="IPR001610">
    <property type="entry name" value="PAC"/>
</dbReference>
<dbReference type="RefSeq" id="WP_141148278.1">
    <property type="nucleotide sequence ID" value="NZ_VHLG01000003.1"/>
</dbReference>
<accession>A0A506UD30</accession>
<dbReference type="EMBL" id="VHLG01000003">
    <property type="protein sequence ID" value="TPW31508.1"/>
    <property type="molecule type" value="Genomic_DNA"/>
</dbReference>
<proteinExistence type="predicted"/>
<dbReference type="CDD" id="cd00130">
    <property type="entry name" value="PAS"/>
    <property type="match status" value="1"/>
</dbReference>
<dbReference type="InterPro" id="IPR035965">
    <property type="entry name" value="PAS-like_dom_sf"/>
</dbReference>
<organism evidence="6 7">
    <name type="scientific">Martelella alba</name>
    <dbReference type="NCBI Taxonomy" id="2590451"/>
    <lineage>
        <taxon>Bacteria</taxon>
        <taxon>Pseudomonadati</taxon>
        <taxon>Pseudomonadota</taxon>
        <taxon>Alphaproteobacteria</taxon>
        <taxon>Hyphomicrobiales</taxon>
        <taxon>Aurantimonadaceae</taxon>
        <taxon>Martelella</taxon>
    </lineage>
</organism>
<feature type="domain" description="PAC" evidence="3">
    <location>
        <begin position="479"/>
        <end position="531"/>
    </location>
</feature>